<dbReference type="PROSITE" id="PS50900">
    <property type="entry name" value="PLAC"/>
    <property type="match status" value="1"/>
</dbReference>
<dbReference type="PROSITE" id="PS50092">
    <property type="entry name" value="TSP1"/>
    <property type="match status" value="7"/>
</dbReference>
<feature type="disulfide bond" evidence="6">
    <location>
        <begin position="70"/>
        <end position="77"/>
    </location>
</feature>
<dbReference type="FunFam" id="2.60.120.830:FF:000001">
    <property type="entry name" value="A disintegrin and metalloproteinase with thrombospondin motifs 1"/>
    <property type="match status" value="1"/>
</dbReference>
<reference evidence="11" key="1">
    <citation type="submission" date="2025-08" db="UniProtKB">
        <authorList>
            <consortium name="RefSeq"/>
        </authorList>
    </citation>
    <scope>IDENTIFICATION</scope>
    <source>
        <tissue evidence="11">Whole sample</tissue>
    </source>
</reference>
<feature type="compositionally biased region" description="Basic residues" evidence="7">
    <location>
        <begin position="355"/>
        <end position="365"/>
    </location>
</feature>
<evidence type="ECO:0000256" key="4">
    <source>
        <dbReference type="ARBA" id="ARBA00022737"/>
    </source>
</evidence>
<feature type="disulfide bond" evidence="6">
    <location>
        <begin position="55"/>
        <end position="87"/>
    </location>
</feature>
<feature type="signal peptide" evidence="8">
    <location>
        <begin position="1"/>
        <end position="26"/>
    </location>
</feature>
<dbReference type="AlphaFoldDB" id="A0A8B8E1B3"/>
<protein>
    <submittedName>
        <fullName evidence="11">Thrombospondin type-1 domain-containing protein 4-like isoform X1</fullName>
    </submittedName>
</protein>
<dbReference type="PANTHER" id="PTHR13723">
    <property type="entry name" value="ADAMTS A DISINTEGRIN AND METALLOPROTEASE WITH THROMBOSPONDIN MOTIFS PROTEASE"/>
    <property type="match status" value="1"/>
</dbReference>
<dbReference type="Pfam" id="PF08686">
    <property type="entry name" value="PLAC"/>
    <property type="match status" value="1"/>
</dbReference>
<dbReference type="InterPro" id="IPR036383">
    <property type="entry name" value="TSP1_rpt_sf"/>
</dbReference>
<evidence type="ECO:0000256" key="5">
    <source>
        <dbReference type="ARBA" id="ARBA00023157"/>
    </source>
</evidence>
<dbReference type="InterPro" id="IPR000884">
    <property type="entry name" value="TSP1_rpt"/>
</dbReference>
<feature type="chain" id="PRO_5034770043" evidence="8">
    <location>
        <begin position="27"/>
        <end position="847"/>
    </location>
</feature>
<dbReference type="KEGG" id="cvn:111130350"/>
<dbReference type="PRINTS" id="PR01857">
    <property type="entry name" value="ADAMTSFAMILY"/>
</dbReference>
<dbReference type="Pfam" id="PF19030">
    <property type="entry name" value="TSP1_ADAMTS"/>
    <property type="match status" value="6"/>
</dbReference>
<comment type="subcellular location">
    <subcellularLocation>
        <location evidence="1">Secreted</location>
    </subcellularLocation>
</comment>
<dbReference type="InterPro" id="IPR050439">
    <property type="entry name" value="ADAMTS_ADAMTS-like"/>
</dbReference>
<sequence length="847" mass="94650">MKNMRILGATLLITSVILFQSPDVHAHRHEANRHTRSRQNQSRDRWSSWSDWSACNADCGTGVSSRTRECLENTRACTSESIEYKVCNRQECAHSQETLRQKQCSAQNEKKFGGRNYRWQPYNIGDSDCDLTCRAARYGFYNTFPEHAQNGALCNKDQTAVCLEGICTEIGCDDIVGSKAKIDLCGVCNGDGSTCRIVRDVFETTKLGNGYNKIGSLPAGATGINITQLGQSRNYLALRISEGRYFINGNRRLSRDGKYTAAGSVFRYHSRYSTKCPGECILSEGPTTEPVDIMVLSFGHNPGIFYQFSVPYGSDHKPSSSDAIIVEDDFNGNHNPTHSSRTNSTEIPQNETSSHHRRHHRHHHHPSEPNAMPGYTQSFTFMEKKNTASSGTGSTGALKESETFFKTQSDKRSQVLKVDPSLDGNVIPNPDGFRWEVTGYTPCSATCGEGTKKPFLECFYGNTRVEEKNCLMATKPVLGSQPCALKPCSKWEHQIRYVKSRWQPSDWSACSVTCGVGQQTRKLMCVHEISPSVLISVVDNDCLGLDRPNTTQPCKAVPCFKWATGRWSQCSVTCGRGERMRSVTCMSQEGRRSLNDLCDPNEKPEEKSECSYGECRTEAVTSSVYVSTKSWYVTEWTDDCPVGCGEGKQSRKVVCHGSNINTDPRRSCLQRTKPDTERACKSQINCYGTWFTGPWGKCNATCGSGYQSRDVVCIRNTGRGRFTIVSDYSCTQQDKPEHLKPCQSEQTCGPQWFMSDWASCSVTCGKGRRSRDVQCLDTYGVPSNDCSIREKPTEVELCKQGPCSRETVSDSGCRDRYSKCDLVVRRDLCDHVFYMNVCCSSCSRWKS</sequence>
<dbReference type="RefSeq" id="XP_022333026.1">
    <property type="nucleotide sequence ID" value="XM_022477318.1"/>
</dbReference>
<evidence type="ECO:0000256" key="1">
    <source>
        <dbReference type="ARBA" id="ARBA00004613"/>
    </source>
</evidence>
<name>A0A8B8E1B3_CRAVI</name>
<keyword evidence="2" id="KW-0964">Secreted</keyword>
<dbReference type="GO" id="GO:0005576">
    <property type="term" value="C:extracellular region"/>
    <property type="evidence" value="ECO:0007669"/>
    <property type="project" value="UniProtKB-SubCell"/>
</dbReference>
<evidence type="ECO:0000256" key="2">
    <source>
        <dbReference type="ARBA" id="ARBA00022525"/>
    </source>
</evidence>
<dbReference type="SUPFAM" id="SSF82895">
    <property type="entry name" value="TSP-1 type 1 repeat"/>
    <property type="match status" value="6"/>
</dbReference>
<dbReference type="Pfam" id="PF05986">
    <property type="entry name" value="ADAMTS_spacer1"/>
    <property type="match status" value="1"/>
</dbReference>
<accession>A0A8B8E1B3</accession>
<keyword evidence="5 6" id="KW-1015">Disulfide bond</keyword>
<gene>
    <name evidence="11" type="primary">LOC111130350</name>
</gene>
<feature type="disulfide bond" evidence="6">
    <location>
        <begin position="59"/>
        <end position="92"/>
    </location>
</feature>
<organism evidence="10 11">
    <name type="scientific">Crassostrea virginica</name>
    <name type="common">Eastern oyster</name>
    <dbReference type="NCBI Taxonomy" id="6565"/>
    <lineage>
        <taxon>Eukaryota</taxon>
        <taxon>Metazoa</taxon>
        <taxon>Spiralia</taxon>
        <taxon>Lophotrochozoa</taxon>
        <taxon>Mollusca</taxon>
        <taxon>Bivalvia</taxon>
        <taxon>Autobranchia</taxon>
        <taxon>Pteriomorphia</taxon>
        <taxon>Ostreida</taxon>
        <taxon>Ostreoidea</taxon>
        <taxon>Ostreidae</taxon>
        <taxon>Crassostrea</taxon>
    </lineage>
</organism>
<keyword evidence="4" id="KW-0677">Repeat</keyword>
<dbReference type="Gene3D" id="2.60.120.830">
    <property type="match status" value="1"/>
</dbReference>
<feature type="domain" description="PLAC" evidence="9">
    <location>
        <begin position="809"/>
        <end position="846"/>
    </location>
</feature>
<evidence type="ECO:0000259" key="9">
    <source>
        <dbReference type="PROSITE" id="PS50900"/>
    </source>
</evidence>
<dbReference type="Gene3D" id="2.20.100.10">
    <property type="entry name" value="Thrombospondin type-1 (TSP1) repeat"/>
    <property type="match status" value="6"/>
</dbReference>
<keyword evidence="10" id="KW-1185">Reference proteome</keyword>
<evidence type="ECO:0000256" key="6">
    <source>
        <dbReference type="PIRSR" id="PIRSR613273-3"/>
    </source>
</evidence>
<proteinExistence type="predicted"/>
<evidence type="ECO:0000256" key="8">
    <source>
        <dbReference type="SAM" id="SignalP"/>
    </source>
</evidence>
<dbReference type="GeneID" id="111130350"/>
<evidence type="ECO:0000313" key="11">
    <source>
        <dbReference type="RefSeq" id="XP_022333026.1"/>
    </source>
</evidence>
<dbReference type="InterPro" id="IPR010909">
    <property type="entry name" value="PLAC"/>
</dbReference>
<dbReference type="InterPro" id="IPR010294">
    <property type="entry name" value="ADAMTS_spacer1"/>
</dbReference>
<evidence type="ECO:0000313" key="10">
    <source>
        <dbReference type="Proteomes" id="UP000694844"/>
    </source>
</evidence>
<dbReference type="InterPro" id="IPR013273">
    <property type="entry name" value="ADAMTS/ADAMTS-like"/>
</dbReference>
<evidence type="ECO:0000256" key="7">
    <source>
        <dbReference type="SAM" id="MobiDB-lite"/>
    </source>
</evidence>
<keyword evidence="3 8" id="KW-0732">Signal</keyword>
<feature type="compositionally biased region" description="Basic and acidic residues" evidence="7">
    <location>
        <begin position="399"/>
        <end position="408"/>
    </location>
</feature>
<dbReference type="PANTHER" id="PTHR13723:SF316">
    <property type="entry name" value="LONELY HEART, ISOFORM A"/>
    <property type="match status" value="1"/>
</dbReference>
<dbReference type="OrthoDB" id="10062690at2759"/>
<evidence type="ECO:0000256" key="3">
    <source>
        <dbReference type="ARBA" id="ARBA00022729"/>
    </source>
</evidence>
<dbReference type="FunFam" id="2.20.100.10:FF:000005">
    <property type="entry name" value="ADAM metallopeptidase with thrombospondin type 1 motif 9"/>
    <property type="match status" value="1"/>
</dbReference>
<dbReference type="Proteomes" id="UP000694844">
    <property type="component" value="Chromosome 4"/>
</dbReference>
<feature type="region of interest" description="Disordered" evidence="7">
    <location>
        <begin position="317"/>
        <end position="408"/>
    </location>
</feature>
<feature type="compositionally biased region" description="Polar residues" evidence="7">
    <location>
        <begin position="332"/>
        <end position="352"/>
    </location>
</feature>
<dbReference type="SMART" id="SM00209">
    <property type="entry name" value="TSP1"/>
    <property type="match status" value="7"/>
</dbReference>
<dbReference type="Pfam" id="PF00090">
    <property type="entry name" value="TSP_1"/>
    <property type="match status" value="1"/>
</dbReference>
<dbReference type="GO" id="GO:0030198">
    <property type="term" value="P:extracellular matrix organization"/>
    <property type="evidence" value="ECO:0007669"/>
    <property type="project" value="InterPro"/>
</dbReference>